<feature type="compositionally biased region" description="Polar residues" evidence="1">
    <location>
        <begin position="298"/>
        <end position="312"/>
    </location>
</feature>
<organism evidence="3 4">
    <name type="scientific">Cudoniella acicularis</name>
    <dbReference type="NCBI Taxonomy" id="354080"/>
    <lineage>
        <taxon>Eukaryota</taxon>
        <taxon>Fungi</taxon>
        <taxon>Dikarya</taxon>
        <taxon>Ascomycota</taxon>
        <taxon>Pezizomycotina</taxon>
        <taxon>Leotiomycetes</taxon>
        <taxon>Helotiales</taxon>
        <taxon>Tricladiaceae</taxon>
        <taxon>Cudoniella</taxon>
    </lineage>
</organism>
<name>A0A8H4RQC3_9HELO</name>
<dbReference type="SUPFAM" id="SSF53335">
    <property type="entry name" value="S-adenosyl-L-methionine-dependent methyltransferases"/>
    <property type="match status" value="1"/>
</dbReference>
<dbReference type="EMBL" id="JAAMPI010000206">
    <property type="protein sequence ID" value="KAF4634127.1"/>
    <property type="molecule type" value="Genomic_DNA"/>
</dbReference>
<evidence type="ECO:0000256" key="1">
    <source>
        <dbReference type="SAM" id="MobiDB-lite"/>
    </source>
</evidence>
<dbReference type="InterPro" id="IPR029063">
    <property type="entry name" value="SAM-dependent_MTases_sf"/>
</dbReference>
<accession>A0A8H4RQC3</accession>
<feature type="region of interest" description="Disordered" evidence="1">
    <location>
        <begin position="298"/>
        <end position="330"/>
    </location>
</feature>
<evidence type="ECO:0000313" key="4">
    <source>
        <dbReference type="Proteomes" id="UP000566819"/>
    </source>
</evidence>
<gene>
    <name evidence="3" type="ORF">G7Y89_g3972</name>
</gene>
<sequence>MPSATTILPPKEQKTATTTDTAFAGPLWLNPDVSALYAKGERHTGPFSMPLPMAELDKLPPKDEYNILDLCCGSGITTSELHTLLKKLNLHKKTNIVSGDLSAGQLAYLEKRIQENGWDNDITQQMNAQKTGQHSEAFVALICAQGLMIIPDSMAALDEHWMTYVRDALAHLPGLPYWPQTSGELTGPWAQGPWENPHYVEAMLHRRGFTDINVIALSIHIPLKDADDFYGVYDAFIGWTMERFWTEERKKCAPLVRPAIVKYMSERFGKGVPFSIEKICMLATYSIAAAMKQKMDSESTPGISLSPSTEDSSWYIPPKPPYEPPHRNHN</sequence>
<dbReference type="Pfam" id="PF13649">
    <property type="entry name" value="Methyltransf_25"/>
    <property type="match status" value="1"/>
</dbReference>
<comment type="caution">
    <text evidence="3">The sequence shown here is derived from an EMBL/GenBank/DDBJ whole genome shotgun (WGS) entry which is preliminary data.</text>
</comment>
<keyword evidence="4" id="KW-1185">Reference proteome</keyword>
<dbReference type="InterPro" id="IPR041698">
    <property type="entry name" value="Methyltransf_25"/>
</dbReference>
<dbReference type="Proteomes" id="UP000566819">
    <property type="component" value="Unassembled WGS sequence"/>
</dbReference>
<evidence type="ECO:0000313" key="3">
    <source>
        <dbReference type="EMBL" id="KAF4634127.1"/>
    </source>
</evidence>
<evidence type="ECO:0000259" key="2">
    <source>
        <dbReference type="Pfam" id="PF13649"/>
    </source>
</evidence>
<protein>
    <recommendedName>
        <fullName evidence="2">Methyltransferase domain-containing protein</fullName>
    </recommendedName>
</protein>
<dbReference type="AlphaFoldDB" id="A0A8H4RQC3"/>
<dbReference type="OrthoDB" id="10017101at2759"/>
<reference evidence="3 4" key="1">
    <citation type="submission" date="2020-03" db="EMBL/GenBank/DDBJ databases">
        <title>Draft Genome Sequence of Cudoniella acicularis.</title>
        <authorList>
            <person name="Buettner E."/>
            <person name="Kellner H."/>
        </authorList>
    </citation>
    <scope>NUCLEOTIDE SEQUENCE [LARGE SCALE GENOMIC DNA]</scope>
    <source>
        <strain evidence="3 4">DSM 108380</strain>
    </source>
</reference>
<dbReference type="Gene3D" id="3.40.50.150">
    <property type="entry name" value="Vaccinia Virus protein VP39"/>
    <property type="match status" value="1"/>
</dbReference>
<feature type="domain" description="Methyltransferase" evidence="2">
    <location>
        <begin position="67"/>
        <end position="159"/>
    </location>
</feature>
<proteinExistence type="predicted"/>